<organism evidence="2 3">
    <name type="scientific">Rhamnella rubrinervis</name>
    <dbReference type="NCBI Taxonomy" id="2594499"/>
    <lineage>
        <taxon>Eukaryota</taxon>
        <taxon>Viridiplantae</taxon>
        <taxon>Streptophyta</taxon>
        <taxon>Embryophyta</taxon>
        <taxon>Tracheophyta</taxon>
        <taxon>Spermatophyta</taxon>
        <taxon>Magnoliopsida</taxon>
        <taxon>eudicotyledons</taxon>
        <taxon>Gunneridae</taxon>
        <taxon>Pentapetalae</taxon>
        <taxon>rosids</taxon>
        <taxon>fabids</taxon>
        <taxon>Rosales</taxon>
        <taxon>Rhamnaceae</taxon>
        <taxon>rhamnoid group</taxon>
        <taxon>Rhamneae</taxon>
        <taxon>Rhamnella</taxon>
    </lineage>
</organism>
<sequence>MEATKPIDSKFDTINGLQVARETPTTTGAPFPSNLAPPSVIQEPGRNSKPERSHDEHTLTKVRDCPPTEPELKQANSALTSPTATTTPRQDEAHDRDLDQRPADRNITGSATRTIGDELTRWQPTRP</sequence>
<accession>A0A8K0MP20</accession>
<keyword evidence="3" id="KW-1185">Reference proteome</keyword>
<feature type="region of interest" description="Disordered" evidence="1">
    <location>
        <begin position="1"/>
        <end position="127"/>
    </location>
</feature>
<gene>
    <name evidence="2" type="ORF">FNV43_RR03625</name>
</gene>
<proteinExistence type="predicted"/>
<feature type="compositionally biased region" description="Low complexity" evidence="1">
    <location>
        <begin position="77"/>
        <end position="88"/>
    </location>
</feature>
<protein>
    <submittedName>
        <fullName evidence="2">Uncharacterized protein</fullName>
    </submittedName>
</protein>
<reference evidence="2" key="1">
    <citation type="submission" date="2020-03" db="EMBL/GenBank/DDBJ databases">
        <title>A high-quality chromosome-level genome assembly of a woody plant with both climbing and erect habits, Rhamnella rubrinervis.</title>
        <authorList>
            <person name="Lu Z."/>
            <person name="Yang Y."/>
            <person name="Zhu X."/>
            <person name="Sun Y."/>
        </authorList>
    </citation>
    <scope>NUCLEOTIDE SEQUENCE</scope>
    <source>
        <strain evidence="2">BYM</strain>
        <tissue evidence="2">Leaf</tissue>
    </source>
</reference>
<comment type="caution">
    <text evidence="2">The sequence shown here is derived from an EMBL/GenBank/DDBJ whole genome shotgun (WGS) entry which is preliminary data.</text>
</comment>
<feature type="compositionally biased region" description="Basic and acidic residues" evidence="1">
    <location>
        <begin position="89"/>
        <end position="104"/>
    </location>
</feature>
<evidence type="ECO:0000313" key="3">
    <source>
        <dbReference type="Proteomes" id="UP000796880"/>
    </source>
</evidence>
<dbReference type="EMBL" id="VOIH02000002">
    <property type="protein sequence ID" value="KAF3453187.1"/>
    <property type="molecule type" value="Genomic_DNA"/>
</dbReference>
<evidence type="ECO:0000313" key="2">
    <source>
        <dbReference type="EMBL" id="KAF3453187.1"/>
    </source>
</evidence>
<dbReference type="Proteomes" id="UP000796880">
    <property type="component" value="Unassembled WGS sequence"/>
</dbReference>
<name>A0A8K0MP20_9ROSA</name>
<evidence type="ECO:0000256" key="1">
    <source>
        <dbReference type="SAM" id="MobiDB-lite"/>
    </source>
</evidence>
<feature type="compositionally biased region" description="Basic and acidic residues" evidence="1">
    <location>
        <begin position="1"/>
        <end position="11"/>
    </location>
</feature>
<dbReference type="AlphaFoldDB" id="A0A8K0MP20"/>
<feature type="compositionally biased region" description="Basic and acidic residues" evidence="1">
    <location>
        <begin position="46"/>
        <end position="72"/>
    </location>
</feature>